<dbReference type="EMBL" id="JAVDWV010000007">
    <property type="protein sequence ID" value="MDR7154932.1"/>
    <property type="molecule type" value="Genomic_DNA"/>
</dbReference>
<dbReference type="Pfam" id="PF13432">
    <property type="entry name" value="TPR_16"/>
    <property type="match status" value="2"/>
</dbReference>
<dbReference type="InterPro" id="IPR011990">
    <property type="entry name" value="TPR-like_helical_dom_sf"/>
</dbReference>
<gene>
    <name evidence="4" type="ORF">J2W40_001750</name>
</gene>
<dbReference type="RefSeq" id="WP_310223661.1">
    <property type="nucleotide sequence ID" value="NZ_JAVDWV010000007.1"/>
</dbReference>
<keyword evidence="1" id="KW-0677">Repeat</keyword>
<comment type="caution">
    <text evidence="4">The sequence shown here is derived from an EMBL/GenBank/DDBJ whole genome shotgun (WGS) entry which is preliminary data.</text>
</comment>
<dbReference type="InterPro" id="IPR052346">
    <property type="entry name" value="O-mannosyl-transferase_TMTC"/>
</dbReference>
<evidence type="ECO:0000313" key="4">
    <source>
        <dbReference type="EMBL" id="MDR7154932.1"/>
    </source>
</evidence>
<dbReference type="PROSITE" id="PS50005">
    <property type="entry name" value="TPR"/>
    <property type="match status" value="4"/>
</dbReference>
<dbReference type="SUPFAM" id="SSF48452">
    <property type="entry name" value="TPR-like"/>
    <property type="match status" value="1"/>
</dbReference>
<proteinExistence type="predicted"/>
<dbReference type="SMART" id="SM00028">
    <property type="entry name" value="TPR"/>
    <property type="match status" value="6"/>
</dbReference>
<feature type="repeat" description="TPR" evidence="3">
    <location>
        <begin position="238"/>
        <end position="271"/>
    </location>
</feature>
<keyword evidence="2 3" id="KW-0802">TPR repeat</keyword>
<reference evidence="4 5" key="1">
    <citation type="submission" date="2023-07" db="EMBL/GenBank/DDBJ databases">
        <title>Sorghum-associated microbial communities from plants grown in Nebraska, USA.</title>
        <authorList>
            <person name="Schachtman D."/>
        </authorList>
    </citation>
    <scope>NUCLEOTIDE SEQUENCE [LARGE SCALE GENOMIC DNA]</scope>
    <source>
        <strain evidence="4 5">4256</strain>
    </source>
</reference>
<protein>
    <submittedName>
        <fullName evidence="4">Cytochrome c-type biogenesis protein CcmH/NrfG</fullName>
    </submittedName>
</protein>
<keyword evidence="5" id="KW-1185">Reference proteome</keyword>
<evidence type="ECO:0000313" key="5">
    <source>
        <dbReference type="Proteomes" id="UP001267638"/>
    </source>
</evidence>
<feature type="repeat" description="TPR" evidence="3">
    <location>
        <begin position="204"/>
        <end position="237"/>
    </location>
</feature>
<evidence type="ECO:0000256" key="2">
    <source>
        <dbReference type="ARBA" id="ARBA00022803"/>
    </source>
</evidence>
<evidence type="ECO:0000256" key="1">
    <source>
        <dbReference type="ARBA" id="ARBA00022737"/>
    </source>
</evidence>
<feature type="repeat" description="TPR" evidence="3">
    <location>
        <begin position="28"/>
        <end position="61"/>
    </location>
</feature>
<dbReference type="InterPro" id="IPR019734">
    <property type="entry name" value="TPR_rpt"/>
</dbReference>
<organism evidence="4 5">
    <name type="scientific">Sphingobium xenophagum</name>
    <dbReference type="NCBI Taxonomy" id="121428"/>
    <lineage>
        <taxon>Bacteria</taxon>
        <taxon>Pseudomonadati</taxon>
        <taxon>Pseudomonadota</taxon>
        <taxon>Alphaproteobacteria</taxon>
        <taxon>Sphingomonadales</taxon>
        <taxon>Sphingomonadaceae</taxon>
        <taxon>Sphingobium</taxon>
    </lineage>
</organism>
<accession>A0ABU1X023</accession>
<dbReference type="PANTHER" id="PTHR44227:SF3">
    <property type="entry name" value="PROTEIN O-MANNOSYL-TRANSFERASE TMTC4"/>
    <property type="match status" value="1"/>
</dbReference>
<dbReference type="PANTHER" id="PTHR44227">
    <property type="match status" value="1"/>
</dbReference>
<feature type="repeat" description="TPR" evidence="3">
    <location>
        <begin position="96"/>
        <end position="129"/>
    </location>
</feature>
<evidence type="ECO:0000256" key="3">
    <source>
        <dbReference type="PROSITE-ProRule" id="PRU00339"/>
    </source>
</evidence>
<dbReference type="Gene3D" id="1.25.40.10">
    <property type="entry name" value="Tetratricopeptide repeat domain"/>
    <property type="match status" value="2"/>
</dbReference>
<sequence length="325" mass="36194">MKLVDPVSNIPFATPPLKMPPFLARFLARIAVRQGRAAARRADWGQALDAYGRALRLVPKNARIWVQTGHAYGNLNMPEAAQLAYRNATVAQPDDPIGHHHLGHVHHQTHMHDQGIRSLARALLLDPDNRDIAGILRAEKGEEGCQECLVQAAFAHADECRPARTMGWRATWLRSRARKAARARDWKDAEKLFTAVAQLEPNDPDVFLQLGHALNHQNRQPEAELAYRRAIACDPLYVDPWLHLGYVLTAQNHHGTARKAFAMVLRLAPDRLAAHPILAGAQVVHAQPSPNPVEPPSESMKCPPELAEREKAIWNLLAAHIQGKH</sequence>
<name>A0ABU1X023_SPHXE</name>
<dbReference type="Proteomes" id="UP001267638">
    <property type="component" value="Unassembled WGS sequence"/>
</dbReference>